<evidence type="ECO:0000256" key="9">
    <source>
        <dbReference type="ARBA" id="ARBA00022917"/>
    </source>
</evidence>
<evidence type="ECO:0000256" key="4">
    <source>
        <dbReference type="ARBA" id="ARBA00012840"/>
    </source>
</evidence>
<protein>
    <recommendedName>
        <fullName evidence="11 14">Serine--tRNA ligase</fullName>
        <ecNumber evidence="4 14">6.1.1.11</ecNumber>
    </recommendedName>
</protein>
<comment type="similarity">
    <text evidence="3">Belongs to the class-II aminoacyl-tRNA synthetase family. Type-1 seryl-tRNA synthetase subfamily.</text>
</comment>
<dbReference type="PANTHER" id="PTHR43697">
    <property type="entry name" value="SERYL-TRNA SYNTHETASE"/>
    <property type="match status" value="1"/>
</dbReference>
<evidence type="ECO:0000256" key="17">
    <source>
        <dbReference type="SAM" id="Coils"/>
    </source>
</evidence>
<name>A0A2H0BFW8_UNCKA</name>
<evidence type="ECO:0000256" key="6">
    <source>
        <dbReference type="ARBA" id="ARBA00022598"/>
    </source>
</evidence>
<dbReference type="PROSITE" id="PS50862">
    <property type="entry name" value="AA_TRNA_LIGASE_II"/>
    <property type="match status" value="1"/>
</dbReference>
<evidence type="ECO:0000256" key="10">
    <source>
        <dbReference type="ARBA" id="ARBA00023146"/>
    </source>
</evidence>
<dbReference type="Gene3D" id="1.10.287.40">
    <property type="entry name" value="Serine-tRNA synthetase, tRNA binding domain"/>
    <property type="match status" value="1"/>
</dbReference>
<feature type="binding site" evidence="16">
    <location>
        <begin position="280"/>
        <end position="283"/>
    </location>
    <ligand>
        <name>ATP</name>
        <dbReference type="ChEBI" id="CHEBI:30616"/>
    </ligand>
</feature>
<keyword evidence="17" id="KW-0175">Coiled coil</keyword>
<feature type="binding site" evidence="15">
    <location>
        <position position="264"/>
    </location>
    <ligand>
        <name>L-serine</name>
        <dbReference type="ChEBI" id="CHEBI:33384"/>
    </ligand>
</feature>
<dbReference type="SUPFAM" id="SSF55681">
    <property type="entry name" value="Class II aaRS and biotin synthetases"/>
    <property type="match status" value="1"/>
</dbReference>
<dbReference type="EMBL" id="PCSU01000039">
    <property type="protein sequence ID" value="PIP56555.1"/>
    <property type="molecule type" value="Genomic_DNA"/>
</dbReference>
<dbReference type="InterPro" id="IPR015866">
    <property type="entry name" value="Ser-tRNA-synth_1_N"/>
</dbReference>
<evidence type="ECO:0000256" key="13">
    <source>
        <dbReference type="ARBA" id="ARBA00048823"/>
    </source>
</evidence>
<dbReference type="InterPro" id="IPR045864">
    <property type="entry name" value="aa-tRNA-synth_II/BPL/LPL"/>
</dbReference>
<proteinExistence type="inferred from homology"/>
<feature type="binding site" evidence="16">
    <location>
        <begin position="351"/>
        <end position="354"/>
    </location>
    <ligand>
        <name>ATP</name>
        <dbReference type="ChEBI" id="CHEBI:30616"/>
    </ligand>
</feature>
<feature type="domain" description="Aminoacyl-transfer RNA synthetases class-II family profile" evidence="18">
    <location>
        <begin position="132"/>
        <end position="411"/>
    </location>
</feature>
<evidence type="ECO:0000256" key="8">
    <source>
        <dbReference type="ARBA" id="ARBA00022840"/>
    </source>
</evidence>
<evidence type="ECO:0000256" key="1">
    <source>
        <dbReference type="ARBA" id="ARBA00004496"/>
    </source>
</evidence>
<dbReference type="InterPro" id="IPR002314">
    <property type="entry name" value="aa-tRNA-synt_IIb"/>
</dbReference>
<feature type="binding site" evidence="15">
    <location>
        <position position="233"/>
    </location>
    <ligand>
        <name>L-serine</name>
        <dbReference type="ChEBI" id="CHEBI:33384"/>
    </ligand>
</feature>
<reference evidence="19 20" key="1">
    <citation type="submission" date="2017-09" db="EMBL/GenBank/DDBJ databases">
        <title>Depth-based differentiation of microbial function through sediment-hosted aquifers and enrichment of novel symbionts in the deep terrestrial subsurface.</title>
        <authorList>
            <person name="Probst A.J."/>
            <person name="Ladd B."/>
            <person name="Jarett J.K."/>
            <person name="Geller-Mcgrath D.E."/>
            <person name="Sieber C.M."/>
            <person name="Emerson J.B."/>
            <person name="Anantharaman K."/>
            <person name="Thomas B.C."/>
            <person name="Malmstrom R."/>
            <person name="Stieglmeier M."/>
            <person name="Klingl A."/>
            <person name="Woyke T."/>
            <person name="Ryan C.M."/>
            <person name="Banfield J.F."/>
        </authorList>
    </citation>
    <scope>NUCLEOTIDE SEQUENCE [LARGE SCALE GENOMIC DNA]</scope>
    <source>
        <strain evidence="19">CG22_combo_CG10-13_8_21_14_all_39_12</strain>
    </source>
</reference>
<dbReference type="PRINTS" id="PR00981">
    <property type="entry name" value="TRNASYNTHSER"/>
</dbReference>
<evidence type="ECO:0000256" key="2">
    <source>
        <dbReference type="ARBA" id="ARBA00005045"/>
    </source>
</evidence>
<evidence type="ECO:0000256" key="11">
    <source>
        <dbReference type="ARBA" id="ARBA00039158"/>
    </source>
</evidence>
<dbReference type="GO" id="GO:0005737">
    <property type="term" value="C:cytoplasm"/>
    <property type="evidence" value="ECO:0007669"/>
    <property type="project" value="UniProtKB-SubCell"/>
</dbReference>
<evidence type="ECO:0000259" key="18">
    <source>
        <dbReference type="PROSITE" id="PS50862"/>
    </source>
</evidence>
<feature type="binding site" evidence="15">
    <location>
        <position position="287"/>
    </location>
    <ligand>
        <name>L-serine</name>
        <dbReference type="ChEBI" id="CHEBI:33384"/>
    </ligand>
</feature>
<evidence type="ECO:0000256" key="7">
    <source>
        <dbReference type="ARBA" id="ARBA00022741"/>
    </source>
</evidence>
<dbReference type="GO" id="GO:0004828">
    <property type="term" value="F:serine-tRNA ligase activity"/>
    <property type="evidence" value="ECO:0007669"/>
    <property type="project" value="UniProtKB-UniRule"/>
</dbReference>
<dbReference type="NCBIfam" id="TIGR00414">
    <property type="entry name" value="serS"/>
    <property type="match status" value="1"/>
</dbReference>
<evidence type="ECO:0000256" key="15">
    <source>
        <dbReference type="PIRSR" id="PIRSR001529-1"/>
    </source>
</evidence>
<evidence type="ECO:0000256" key="3">
    <source>
        <dbReference type="ARBA" id="ARBA00010728"/>
    </source>
</evidence>
<feature type="binding site" evidence="16">
    <location>
        <begin position="264"/>
        <end position="266"/>
    </location>
    <ligand>
        <name>ATP</name>
        <dbReference type="ChEBI" id="CHEBI:30616"/>
    </ligand>
</feature>
<organism evidence="19 20">
    <name type="scientific">candidate division WWE3 bacterium CG22_combo_CG10-13_8_21_14_all_39_12</name>
    <dbReference type="NCBI Taxonomy" id="1975094"/>
    <lineage>
        <taxon>Bacteria</taxon>
        <taxon>Katanobacteria</taxon>
    </lineage>
</organism>
<keyword evidence="8 16" id="KW-0067">ATP-binding</keyword>
<accession>A0A2H0BFW8</accession>
<dbReference type="InterPro" id="IPR010978">
    <property type="entry name" value="tRNA-bd_arm"/>
</dbReference>
<evidence type="ECO:0000313" key="19">
    <source>
        <dbReference type="EMBL" id="PIP56555.1"/>
    </source>
</evidence>
<dbReference type="SUPFAM" id="SSF46589">
    <property type="entry name" value="tRNA-binding arm"/>
    <property type="match status" value="1"/>
</dbReference>
<evidence type="ECO:0000313" key="20">
    <source>
        <dbReference type="Proteomes" id="UP000228495"/>
    </source>
</evidence>
<dbReference type="AlphaFoldDB" id="A0A2H0BFW8"/>
<evidence type="ECO:0000256" key="16">
    <source>
        <dbReference type="PIRSR" id="PIRSR001529-2"/>
    </source>
</evidence>
<dbReference type="Proteomes" id="UP000228495">
    <property type="component" value="Unassembled WGS sequence"/>
</dbReference>
<comment type="pathway">
    <text evidence="2">Aminoacyl-tRNA biosynthesis; selenocysteinyl-tRNA(Sec) biosynthesis; L-seryl-tRNA(Sec) from L-serine and tRNA(Sec): step 1/1.</text>
</comment>
<comment type="catalytic activity">
    <reaction evidence="12">
        <text>tRNA(Sec) + L-serine + ATP = L-seryl-tRNA(Sec) + AMP + diphosphate + H(+)</text>
        <dbReference type="Rhea" id="RHEA:42580"/>
        <dbReference type="Rhea" id="RHEA-COMP:9742"/>
        <dbReference type="Rhea" id="RHEA-COMP:10128"/>
        <dbReference type="ChEBI" id="CHEBI:15378"/>
        <dbReference type="ChEBI" id="CHEBI:30616"/>
        <dbReference type="ChEBI" id="CHEBI:33019"/>
        <dbReference type="ChEBI" id="CHEBI:33384"/>
        <dbReference type="ChEBI" id="CHEBI:78442"/>
        <dbReference type="ChEBI" id="CHEBI:78533"/>
        <dbReference type="ChEBI" id="CHEBI:456215"/>
        <dbReference type="EC" id="6.1.1.11"/>
    </reaction>
</comment>
<dbReference type="Gene3D" id="3.30.930.10">
    <property type="entry name" value="Bira Bifunctional Protein, Domain 2"/>
    <property type="match status" value="1"/>
</dbReference>
<comment type="catalytic activity">
    <reaction evidence="13">
        <text>tRNA(Ser) + L-serine + ATP = L-seryl-tRNA(Ser) + AMP + diphosphate + H(+)</text>
        <dbReference type="Rhea" id="RHEA:12292"/>
        <dbReference type="Rhea" id="RHEA-COMP:9669"/>
        <dbReference type="Rhea" id="RHEA-COMP:9703"/>
        <dbReference type="ChEBI" id="CHEBI:15378"/>
        <dbReference type="ChEBI" id="CHEBI:30616"/>
        <dbReference type="ChEBI" id="CHEBI:33019"/>
        <dbReference type="ChEBI" id="CHEBI:33384"/>
        <dbReference type="ChEBI" id="CHEBI:78442"/>
        <dbReference type="ChEBI" id="CHEBI:78533"/>
        <dbReference type="ChEBI" id="CHEBI:456215"/>
        <dbReference type="EC" id="6.1.1.11"/>
    </reaction>
</comment>
<dbReference type="Pfam" id="PF02403">
    <property type="entry name" value="Seryl_tRNA_N"/>
    <property type="match status" value="1"/>
</dbReference>
<dbReference type="EC" id="6.1.1.11" evidence="4 14"/>
<dbReference type="Pfam" id="PF00587">
    <property type="entry name" value="tRNA-synt_2b"/>
    <property type="match status" value="1"/>
</dbReference>
<keyword evidence="5" id="KW-0963">Cytoplasm</keyword>
<dbReference type="GO" id="GO:0006434">
    <property type="term" value="P:seryl-tRNA aminoacylation"/>
    <property type="evidence" value="ECO:0007669"/>
    <property type="project" value="UniProtKB-UniRule"/>
</dbReference>
<feature type="coiled-coil region" evidence="17">
    <location>
        <begin position="33"/>
        <end position="92"/>
    </location>
</feature>
<comment type="caution">
    <text evidence="19">The sequence shown here is derived from an EMBL/GenBank/DDBJ whole genome shotgun (WGS) entry which is preliminary data.</text>
</comment>
<dbReference type="InterPro" id="IPR042103">
    <property type="entry name" value="SerRS_1_N_sf"/>
</dbReference>
<gene>
    <name evidence="19" type="ORF">COX05_02475</name>
</gene>
<comment type="subcellular location">
    <subcellularLocation>
        <location evidence="1">Cytoplasm</location>
    </subcellularLocation>
</comment>
<keyword evidence="10" id="KW-0030">Aminoacyl-tRNA synthetase</keyword>
<keyword evidence="7" id="KW-0547">Nucleotide-binding</keyword>
<dbReference type="GO" id="GO:0005524">
    <property type="term" value="F:ATP binding"/>
    <property type="evidence" value="ECO:0007669"/>
    <property type="project" value="UniProtKB-KW"/>
</dbReference>
<dbReference type="PANTHER" id="PTHR43697:SF1">
    <property type="entry name" value="SERINE--TRNA LIGASE"/>
    <property type="match status" value="1"/>
</dbReference>
<evidence type="ECO:0000256" key="12">
    <source>
        <dbReference type="ARBA" id="ARBA00047929"/>
    </source>
</evidence>
<feature type="site" description="Important for serine binding" evidence="15">
    <location>
        <position position="386"/>
    </location>
</feature>
<sequence length="424" mass="48565">MLDISFIRNNPEVLKQNITNRNLKGEQFDVDAFLELDKKRSELTTEVEKLRALRNIGAQKTQKPSSEEIEKGRKVKEQIKEIEDNLRVVDQKWQLHMDWFPNITHESMPIGSDESGNKEIKVWGEKKIFNFDAQSHLDIGERLDLIDVTKSGEISGSRFSFLKGDAALLHWGLMSFAIKKVTQRGFSLMIPPVIVKSRPLYGTGYFPAENDQVYELTQGETIEDEQRRFLVGTSEQALVSYHMDDMLDGNNLPIKYAGVSSCFRSEAGSWGKDVRGIKRVHQFDKVEMIYFTTPETSQAYMKEALEIEEEILQELGLTYHVLEMCTGDVGLATHRKWDVEVWLPSQQTWMETHSNSDLASYHSRRLNIRYKNKDGETVYPHTISATAITNTRPIAAILDTYQQEDGSVIVPEVLREWVGKDVIG</sequence>
<dbReference type="PIRSF" id="PIRSF001529">
    <property type="entry name" value="Ser-tRNA-synth_IIa"/>
    <property type="match status" value="1"/>
</dbReference>
<dbReference type="InterPro" id="IPR006195">
    <property type="entry name" value="aa-tRNA-synth_II"/>
</dbReference>
<keyword evidence="6 19" id="KW-0436">Ligase</keyword>
<evidence type="ECO:0000256" key="5">
    <source>
        <dbReference type="ARBA" id="ARBA00022490"/>
    </source>
</evidence>
<evidence type="ECO:0000256" key="14">
    <source>
        <dbReference type="NCBIfam" id="TIGR00414"/>
    </source>
</evidence>
<keyword evidence="9" id="KW-0648">Protein biosynthesis</keyword>
<dbReference type="InterPro" id="IPR002317">
    <property type="entry name" value="Ser-tRNA-ligase_type_1"/>
</dbReference>